<reference evidence="5 6" key="1">
    <citation type="submission" date="2020-08" db="EMBL/GenBank/DDBJ databases">
        <title>Genome Sequencing of Nocardia wallacei strain FMUON74 and assembly.</title>
        <authorList>
            <person name="Toyokawa M."/>
            <person name="Uesaka K."/>
        </authorList>
    </citation>
    <scope>NUCLEOTIDE SEQUENCE [LARGE SCALE GENOMIC DNA]</scope>
    <source>
        <strain evidence="5 6">FMUON74</strain>
    </source>
</reference>
<dbReference type="InterPro" id="IPR000524">
    <property type="entry name" value="Tscrpt_reg_HTH_GntR"/>
</dbReference>
<dbReference type="InterPro" id="IPR008920">
    <property type="entry name" value="TF_FadR/GntR_C"/>
</dbReference>
<gene>
    <name evidence="5" type="ORF">NWFMUON74_55570</name>
</gene>
<dbReference type="SMART" id="SM00895">
    <property type="entry name" value="FCD"/>
    <property type="match status" value="1"/>
</dbReference>
<name>A0A7G1KRC5_9NOCA</name>
<dbReference type="CDD" id="cd07377">
    <property type="entry name" value="WHTH_GntR"/>
    <property type="match status" value="1"/>
</dbReference>
<dbReference type="SUPFAM" id="SSF46785">
    <property type="entry name" value="Winged helix' DNA-binding domain"/>
    <property type="match status" value="1"/>
</dbReference>
<evidence type="ECO:0000256" key="1">
    <source>
        <dbReference type="ARBA" id="ARBA00023015"/>
    </source>
</evidence>
<dbReference type="SMART" id="SM00345">
    <property type="entry name" value="HTH_GNTR"/>
    <property type="match status" value="1"/>
</dbReference>
<keyword evidence="3" id="KW-0804">Transcription</keyword>
<evidence type="ECO:0000313" key="5">
    <source>
        <dbReference type="EMBL" id="BCK57785.1"/>
    </source>
</evidence>
<dbReference type="Proteomes" id="UP000516173">
    <property type="component" value="Chromosome"/>
</dbReference>
<dbReference type="SUPFAM" id="SSF48008">
    <property type="entry name" value="GntR ligand-binding domain-like"/>
    <property type="match status" value="1"/>
</dbReference>
<protein>
    <submittedName>
        <fullName evidence="5">Transcriptional regulator</fullName>
    </submittedName>
</protein>
<dbReference type="InterPro" id="IPR036388">
    <property type="entry name" value="WH-like_DNA-bd_sf"/>
</dbReference>
<evidence type="ECO:0000313" key="6">
    <source>
        <dbReference type="Proteomes" id="UP000516173"/>
    </source>
</evidence>
<accession>A0A7G1KRC5</accession>
<keyword evidence="6" id="KW-1185">Reference proteome</keyword>
<dbReference type="Pfam" id="PF07729">
    <property type="entry name" value="FCD"/>
    <property type="match status" value="1"/>
</dbReference>
<dbReference type="KEGG" id="nwl:NWFMUON74_55570"/>
<feature type="domain" description="HTH gntR-type" evidence="4">
    <location>
        <begin position="37"/>
        <end position="104"/>
    </location>
</feature>
<proteinExistence type="predicted"/>
<keyword evidence="1" id="KW-0805">Transcription regulation</keyword>
<dbReference type="GO" id="GO:0003700">
    <property type="term" value="F:DNA-binding transcription factor activity"/>
    <property type="evidence" value="ECO:0007669"/>
    <property type="project" value="InterPro"/>
</dbReference>
<dbReference type="InterPro" id="IPR011711">
    <property type="entry name" value="GntR_C"/>
</dbReference>
<dbReference type="GO" id="GO:0003677">
    <property type="term" value="F:DNA binding"/>
    <property type="evidence" value="ECO:0007669"/>
    <property type="project" value="UniProtKB-KW"/>
</dbReference>
<evidence type="ECO:0000256" key="2">
    <source>
        <dbReference type="ARBA" id="ARBA00023125"/>
    </source>
</evidence>
<dbReference type="EMBL" id="AP023396">
    <property type="protein sequence ID" value="BCK57785.1"/>
    <property type="molecule type" value="Genomic_DNA"/>
</dbReference>
<keyword evidence="2" id="KW-0238">DNA-binding</keyword>
<dbReference type="PANTHER" id="PTHR43537">
    <property type="entry name" value="TRANSCRIPTIONAL REGULATOR, GNTR FAMILY"/>
    <property type="match status" value="1"/>
</dbReference>
<dbReference type="Pfam" id="PF00392">
    <property type="entry name" value="GntR"/>
    <property type="match status" value="1"/>
</dbReference>
<dbReference type="Gene3D" id="1.10.10.10">
    <property type="entry name" value="Winged helix-like DNA-binding domain superfamily/Winged helix DNA-binding domain"/>
    <property type="match status" value="1"/>
</dbReference>
<dbReference type="PANTHER" id="PTHR43537:SF24">
    <property type="entry name" value="GLUCONATE OPERON TRANSCRIPTIONAL REPRESSOR"/>
    <property type="match status" value="1"/>
</dbReference>
<dbReference type="PRINTS" id="PR00035">
    <property type="entry name" value="HTHGNTR"/>
</dbReference>
<evidence type="ECO:0000259" key="4">
    <source>
        <dbReference type="PROSITE" id="PS50949"/>
    </source>
</evidence>
<evidence type="ECO:0000256" key="3">
    <source>
        <dbReference type="ARBA" id="ARBA00023163"/>
    </source>
</evidence>
<dbReference type="AlphaFoldDB" id="A0A7G1KRC5"/>
<dbReference type="InterPro" id="IPR036390">
    <property type="entry name" value="WH_DNA-bd_sf"/>
</dbReference>
<sequence>MTILPVPAALPSWQLRPRHAAGRYALGVAAGEESIGVAPREAIAHAVREDILAGRLAPGDRLRETDLARRFEVSRVPIREALSQLHSEGFVTLVRYRGATVSDTAGAAALELVQVRRGLEVLAAQLAAERGGGEVADELRRVVELGRSTAAPDELPALIVQFHTLVGRASGNHQLQIMLGQILGRVSWIFDQQLEARTAGSWSDHAAIAQAILGRSPIQAGYLMGEHIAKDEALVAGLRND</sequence>
<organism evidence="5 6">
    <name type="scientific">Nocardia wallacei</name>
    <dbReference type="NCBI Taxonomy" id="480035"/>
    <lineage>
        <taxon>Bacteria</taxon>
        <taxon>Bacillati</taxon>
        <taxon>Actinomycetota</taxon>
        <taxon>Actinomycetes</taxon>
        <taxon>Mycobacteriales</taxon>
        <taxon>Nocardiaceae</taxon>
        <taxon>Nocardia</taxon>
    </lineage>
</organism>
<dbReference type="Gene3D" id="1.20.120.530">
    <property type="entry name" value="GntR ligand-binding domain-like"/>
    <property type="match status" value="1"/>
</dbReference>
<dbReference type="PROSITE" id="PS50949">
    <property type="entry name" value="HTH_GNTR"/>
    <property type="match status" value="1"/>
</dbReference>